<comment type="caution">
    <text evidence="1">The sequence shown here is derived from an EMBL/GenBank/DDBJ whole genome shotgun (WGS) entry which is preliminary data.</text>
</comment>
<dbReference type="OrthoDB" id="1272347at2"/>
<name>A0A1B8ZTE6_9FLAO</name>
<dbReference type="RefSeq" id="WP_065398835.1">
    <property type="nucleotide sequence ID" value="NZ_MAYG01000001.1"/>
</dbReference>
<reference evidence="2" key="1">
    <citation type="submission" date="2016-07" db="EMBL/GenBank/DDBJ databases">
        <authorList>
            <person name="Florea S."/>
            <person name="Webb J.S."/>
            <person name="Jaromczyk J."/>
            <person name="Schardl C.L."/>
        </authorList>
    </citation>
    <scope>NUCLEOTIDE SEQUENCE [LARGE SCALE GENOMIC DNA]</scope>
    <source>
        <strain evidence="2">CC-VM-7</strain>
    </source>
</reference>
<dbReference type="EMBL" id="MAYG01000001">
    <property type="protein sequence ID" value="OCA74851.1"/>
    <property type="molecule type" value="Genomic_DNA"/>
</dbReference>
<proteinExistence type="predicted"/>
<evidence type="ECO:0000313" key="1">
    <source>
        <dbReference type="EMBL" id="OCA74851.1"/>
    </source>
</evidence>
<organism evidence="1 2">
    <name type="scientific">Chryseobacterium arthrosphaerae</name>
    <dbReference type="NCBI Taxonomy" id="651561"/>
    <lineage>
        <taxon>Bacteria</taxon>
        <taxon>Pseudomonadati</taxon>
        <taxon>Bacteroidota</taxon>
        <taxon>Flavobacteriia</taxon>
        <taxon>Flavobacteriales</taxon>
        <taxon>Weeksellaceae</taxon>
        <taxon>Chryseobacterium group</taxon>
        <taxon>Chryseobacterium</taxon>
    </lineage>
</organism>
<evidence type="ECO:0000313" key="2">
    <source>
        <dbReference type="Proteomes" id="UP000093432"/>
    </source>
</evidence>
<sequence>MKKVIMINALMLFNFCSVQSRTDLSALKTGSANDLIVKNTTKQTDLEQTTGYPYYSTFKVDQYQYGGINFLVDYPKEKKYLKSEIGFLVNNQNDNILQGYYITTKNFQESDDLMAGLKKKYGEPTVISVATDAWPYSGYYWKNTRDGFDILLEQIRNKVITGQKETKGFETNLYFVKSGIRYGNMKDRETVLQSFITSHEQ</sequence>
<protein>
    <submittedName>
        <fullName evidence="1">Uncharacterized protein</fullName>
    </submittedName>
</protein>
<dbReference type="AlphaFoldDB" id="A0A1B8ZTE6"/>
<gene>
    <name evidence="1" type="ORF">BBI00_11130</name>
</gene>
<dbReference type="STRING" id="651561.BBI00_11130"/>
<accession>A0A1B8ZTE6</accession>
<dbReference type="Proteomes" id="UP000093432">
    <property type="component" value="Unassembled WGS sequence"/>
</dbReference>